<dbReference type="Gene3D" id="3.30.559.10">
    <property type="entry name" value="Chloramphenicol acetyltransferase-like domain"/>
    <property type="match status" value="1"/>
</dbReference>
<dbReference type="Proteomes" id="UP000789704">
    <property type="component" value="Unassembled WGS sequence"/>
</dbReference>
<evidence type="ECO:0000313" key="1">
    <source>
        <dbReference type="EMBL" id="CAG4923224.1"/>
    </source>
</evidence>
<proteinExistence type="predicted"/>
<evidence type="ECO:0008006" key="3">
    <source>
        <dbReference type="Google" id="ProtNLM"/>
    </source>
</evidence>
<dbReference type="InterPro" id="IPR023213">
    <property type="entry name" value="CAT-like_dom_sf"/>
</dbReference>
<keyword evidence="2" id="KW-1185">Reference proteome</keyword>
<name>A0A9N8X3R3_9BURK</name>
<gene>
    <name evidence="1" type="ORF">LMG31841_05263</name>
</gene>
<dbReference type="EMBL" id="CAJQZC010000014">
    <property type="protein sequence ID" value="CAG4923224.1"/>
    <property type="molecule type" value="Genomic_DNA"/>
</dbReference>
<sequence>MRRLGALEQLYWFYDRATPFHFVMAAEVEGQTQADAWRNALDRLQQRHPLFRASIRQGPERTYTSSLMTQHGFRSESSQMRTF</sequence>
<dbReference type="AlphaFoldDB" id="A0A9N8X3R3"/>
<protein>
    <recommendedName>
        <fullName evidence="3">Condensation domain-containing protein</fullName>
    </recommendedName>
</protein>
<evidence type="ECO:0000313" key="2">
    <source>
        <dbReference type="Proteomes" id="UP000789704"/>
    </source>
</evidence>
<organism evidence="1 2">
    <name type="scientific">Paraburkholderia saeva</name>
    <dbReference type="NCBI Taxonomy" id="2777537"/>
    <lineage>
        <taxon>Bacteria</taxon>
        <taxon>Pseudomonadati</taxon>
        <taxon>Pseudomonadota</taxon>
        <taxon>Betaproteobacteria</taxon>
        <taxon>Burkholderiales</taxon>
        <taxon>Burkholderiaceae</taxon>
        <taxon>Paraburkholderia</taxon>
    </lineage>
</organism>
<reference evidence="1" key="1">
    <citation type="submission" date="2021-04" db="EMBL/GenBank/DDBJ databases">
        <authorList>
            <person name="Vanwijnsberghe S."/>
        </authorList>
    </citation>
    <scope>NUCLEOTIDE SEQUENCE</scope>
    <source>
        <strain evidence="1">LMG 31841</strain>
    </source>
</reference>
<comment type="caution">
    <text evidence="1">The sequence shown here is derived from an EMBL/GenBank/DDBJ whole genome shotgun (WGS) entry which is preliminary data.</text>
</comment>
<accession>A0A9N8X3R3</accession>
<dbReference type="SUPFAM" id="SSF52777">
    <property type="entry name" value="CoA-dependent acyltransferases"/>
    <property type="match status" value="1"/>
</dbReference>